<proteinExistence type="predicted"/>
<evidence type="ECO:0000313" key="1">
    <source>
        <dbReference type="EMBL" id="KAJ2969792.1"/>
    </source>
</evidence>
<reference evidence="1" key="1">
    <citation type="submission" date="2022-08" db="EMBL/GenBank/DDBJ databases">
        <title>Genome Sequence of Lecanicillium fungicola.</title>
        <authorList>
            <person name="Buettner E."/>
        </authorList>
    </citation>
    <scope>NUCLEOTIDE SEQUENCE</scope>
    <source>
        <strain evidence="1">Babe33</strain>
    </source>
</reference>
<sequence length="449" mass="47879">MGRALLATLAIVAVFSTAGATACLVLLSSNASLLPSGRATAIASAALQGTLLIVLSWFASSQSQVKIRELSRPYIGVAFGLGVLASLISLVAASLTLAWMEPPGSNDGQIRSGQSSKVISVSIMLAVAATSQIAFMAIHFAQSRHPKVGSHPGPSTSETSSPWSPAAYVKSIRYSQTMPRTSDSEESSSTALKETPPSLRSKLIHASPLPLAFPPAIRHISSRTRLLQGKQSIQSLTLSTNIYPNATQESFDTWDTSSVDAHNRQVVMEISTSPTAHTYALETIPASPRASMNAGSMLNIAPPPRRIPTRSRSHSPATMRGALRGRVTATPSELHIHPLFRSDSPTTPPILTPGTRVDAAPDAGQILAQYVPKRPLPRVRSGSLPSLTRRPFARQIDNETAGECSSDGLDSPDQERKMTPPVPDWVLNSKVPPIPRKSASRQSLQARTY</sequence>
<comment type="caution">
    <text evidence="1">The sequence shown here is derived from an EMBL/GenBank/DDBJ whole genome shotgun (WGS) entry which is preliminary data.</text>
</comment>
<evidence type="ECO:0000313" key="2">
    <source>
        <dbReference type="Proteomes" id="UP001143910"/>
    </source>
</evidence>
<gene>
    <name evidence="1" type="ORF">NQ176_g8487</name>
</gene>
<keyword evidence="2" id="KW-1185">Reference proteome</keyword>
<accession>A0ACC1MS11</accession>
<protein>
    <submittedName>
        <fullName evidence="1">Uncharacterized protein</fullName>
    </submittedName>
</protein>
<dbReference type="EMBL" id="JANJQO010001669">
    <property type="protein sequence ID" value="KAJ2969792.1"/>
    <property type="molecule type" value="Genomic_DNA"/>
</dbReference>
<name>A0ACC1MS11_9HYPO</name>
<organism evidence="1 2">
    <name type="scientific">Zarea fungicola</name>
    <dbReference type="NCBI Taxonomy" id="93591"/>
    <lineage>
        <taxon>Eukaryota</taxon>
        <taxon>Fungi</taxon>
        <taxon>Dikarya</taxon>
        <taxon>Ascomycota</taxon>
        <taxon>Pezizomycotina</taxon>
        <taxon>Sordariomycetes</taxon>
        <taxon>Hypocreomycetidae</taxon>
        <taxon>Hypocreales</taxon>
        <taxon>Cordycipitaceae</taxon>
        <taxon>Zarea</taxon>
    </lineage>
</organism>
<dbReference type="Proteomes" id="UP001143910">
    <property type="component" value="Unassembled WGS sequence"/>
</dbReference>